<feature type="transmembrane region" description="Helical" evidence="1">
    <location>
        <begin position="49"/>
        <end position="68"/>
    </location>
</feature>
<organism evidence="2 3">
    <name type="scientific">Lithocarpus litseifolius</name>
    <dbReference type="NCBI Taxonomy" id="425828"/>
    <lineage>
        <taxon>Eukaryota</taxon>
        <taxon>Viridiplantae</taxon>
        <taxon>Streptophyta</taxon>
        <taxon>Embryophyta</taxon>
        <taxon>Tracheophyta</taxon>
        <taxon>Spermatophyta</taxon>
        <taxon>Magnoliopsida</taxon>
        <taxon>eudicotyledons</taxon>
        <taxon>Gunneridae</taxon>
        <taxon>Pentapetalae</taxon>
        <taxon>rosids</taxon>
        <taxon>fabids</taxon>
        <taxon>Fagales</taxon>
        <taxon>Fagaceae</taxon>
        <taxon>Lithocarpus</taxon>
    </lineage>
</organism>
<keyword evidence="1" id="KW-1133">Transmembrane helix</keyword>
<evidence type="ECO:0000256" key="1">
    <source>
        <dbReference type="SAM" id="Phobius"/>
    </source>
</evidence>
<dbReference type="AlphaFoldDB" id="A0AAW2DH17"/>
<dbReference type="EMBL" id="JAZDWU010000002">
    <property type="protein sequence ID" value="KAL0009933.1"/>
    <property type="molecule type" value="Genomic_DNA"/>
</dbReference>
<evidence type="ECO:0000313" key="2">
    <source>
        <dbReference type="EMBL" id="KAL0009933.1"/>
    </source>
</evidence>
<evidence type="ECO:0000313" key="3">
    <source>
        <dbReference type="Proteomes" id="UP001459277"/>
    </source>
</evidence>
<keyword evidence="3" id="KW-1185">Reference proteome</keyword>
<comment type="caution">
    <text evidence="2">The sequence shown here is derived from an EMBL/GenBank/DDBJ whole genome shotgun (WGS) entry which is preliminary data.</text>
</comment>
<accession>A0AAW2DH17</accession>
<proteinExistence type="predicted"/>
<reference evidence="2 3" key="1">
    <citation type="submission" date="2024-01" db="EMBL/GenBank/DDBJ databases">
        <title>A telomere-to-telomere, gap-free genome of sweet tea (Lithocarpus litseifolius).</title>
        <authorList>
            <person name="Zhou J."/>
        </authorList>
    </citation>
    <scope>NUCLEOTIDE SEQUENCE [LARGE SCALE GENOMIC DNA]</scope>
    <source>
        <strain evidence="2">Zhou-2022a</strain>
        <tissue evidence="2">Leaf</tissue>
    </source>
</reference>
<sequence>MELSSDVVETYGQKLCFERIDDLMFLCICLECQADLVGFWQNGVGSGRILAVVVVVVGLGFGLPVLLFDELGLVEGIVGELHDIRNVVVLSYVYSTHRPYYERKATLYDTHHPKILKTWAELNGCYSVVK</sequence>
<dbReference type="Proteomes" id="UP001459277">
    <property type="component" value="Unassembled WGS sequence"/>
</dbReference>
<name>A0AAW2DH17_9ROSI</name>
<gene>
    <name evidence="2" type="ORF">SO802_005041</name>
</gene>
<keyword evidence="1" id="KW-0812">Transmembrane</keyword>
<keyword evidence="1" id="KW-0472">Membrane</keyword>
<protein>
    <submittedName>
        <fullName evidence="2">Uncharacterized protein</fullName>
    </submittedName>
</protein>